<dbReference type="OrthoDB" id="822148at2"/>
<proteinExistence type="predicted"/>
<dbReference type="RefSeq" id="WP_087937670.1">
    <property type="nucleotide sequence ID" value="NZ_FNAC01000001.1"/>
</dbReference>
<dbReference type="InterPro" id="IPR046233">
    <property type="entry name" value="DUF6266"/>
</dbReference>
<feature type="region of interest" description="Disordered" evidence="1">
    <location>
        <begin position="119"/>
        <end position="145"/>
    </location>
</feature>
<protein>
    <submittedName>
        <fullName evidence="2">Uncharacterized protein</fullName>
    </submittedName>
</protein>
<gene>
    <name evidence="2" type="ORF">SAMN04488104_100170</name>
</gene>
<dbReference type="AlphaFoldDB" id="A0A1G6M992"/>
<dbReference type="STRING" id="686796.SAMN04488104_100170"/>
<name>A0A1G6M992_9BACT</name>
<evidence type="ECO:0000313" key="3">
    <source>
        <dbReference type="Proteomes" id="UP000199060"/>
    </source>
</evidence>
<organism evidence="2 3">
    <name type="scientific">Algoriphagus faecimaris</name>
    <dbReference type="NCBI Taxonomy" id="686796"/>
    <lineage>
        <taxon>Bacteria</taxon>
        <taxon>Pseudomonadati</taxon>
        <taxon>Bacteroidota</taxon>
        <taxon>Cytophagia</taxon>
        <taxon>Cytophagales</taxon>
        <taxon>Cyclobacteriaceae</taxon>
        <taxon>Algoriphagus</taxon>
    </lineage>
</organism>
<keyword evidence="3" id="KW-1185">Reference proteome</keyword>
<accession>A0A1G6M992</accession>
<sequence>MGNLPPKNIFFPQGKIGNLVFYSMNGKTVVRTRPSGTHRNKTHPSSLQLLQREKLKTINRFLKPLKRVLDFGYQEFLTQSKKGIHLAYAELNHKGYHHEREPKIDPAFLKISKGNLLEPQNPSLEKTGSGIRISWDSGTEEGKSKPNDETFIVLYQPEQEKYIWVEQKFRRSEGLAEVDLSEANKDSLWHVYFAFSQYNIWRKSYILSNSEYLGKVE</sequence>
<dbReference type="Pfam" id="PF19781">
    <property type="entry name" value="DUF6266"/>
    <property type="match status" value="1"/>
</dbReference>
<dbReference type="EMBL" id="FNAC01000001">
    <property type="protein sequence ID" value="SDC52069.1"/>
    <property type="molecule type" value="Genomic_DNA"/>
</dbReference>
<evidence type="ECO:0000256" key="1">
    <source>
        <dbReference type="SAM" id="MobiDB-lite"/>
    </source>
</evidence>
<reference evidence="3" key="1">
    <citation type="submission" date="2016-10" db="EMBL/GenBank/DDBJ databases">
        <authorList>
            <person name="Varghese N."/>
            <person name="Submissions S."/>
        </authorList>
    </citation>
    <scope>NUCLEOTIDE SEQUENCE [LARGE SCALE GENOMIC DNA]</scope>
    <source>
        <strain evidence="3">DSM 23095</strain>
    </source>
</reference>
<evidence type="ECO:0000313" key="2">
    <source>
        <dbReference type="EMBL" id="SDC52069.1"/>
    </source>
</evidence>
<dbReference type="Proteomes" id="UP000199060">
    <property type="component" value="Unassembled WGS sequence"/>
</dbReference>